<proteinExistence type="predicted"/>
<dbReference type="EMBL" id="JBBPBN010000113">
    <property type="protein sequence ID" value="KAK8978265.1"/>
    <property type="molecule type" value="Genomic_DNA"/>
</dbReference>
<evidence type="ECO:0000313" key="2">
    <source>
        <dbReference type="EMBL" id="KAK8978265.1"/>
    </source>
</evidence>
<reference evidence="2 3" key="1">
    <citation type="journal article" date="2024" name="G3 (Bethesda)">
        <title>Genome assembly of Hibiscus sabdariffa L. provides insights into metabolisms of medicinal natural products.</title>
        <authorList>
            <person name="Kim T."/>
        </authorList>
    </citation>
    <scope>NUCLEOTIDE SEQUENCE [LARGE SCALE GENOMIC DNA]</scope>
    <source>
        <strain evidence="2">TK-2024</strain>
        <tissue evidence="2">Old leaves</tissue>
    </source>
</reference>
<gene>
    <name evidence="2" type="ORF">V6N11_028271</name>
</gene>
<evidence type="ECO:0000256" key="1">
    <source>
        <dbReference type="SAM" id="Phobius"/>
    </source>
</evidence>
<protein>
    <submittedName>
        <fullName evidence="2">Uncharacterized protein</fullName>
    </submittedName>
</protein>
<keyword evidence="1" id="KW-0812">Transmembrane</keyword>
<keyword evidence="1" id="KW-0472">Membrane</keyword>
<accession>A0ABR2NQ13</accession>
<dbReference type="Proteomes" id="UP001396334">
    <property type="component" value="Unassembled WGS sequence"/>
</dbReference>
<comment type="caution">
    <text evidence="2">The sequence shown here is derived from an EMBL/GenBank/DDBJ whole genome shotgun (WGS) entry which is preliminary data.</text>
</comment>
<keyword evidence="1" id="KW-1133">Transmembrane helix</keyword>
<sequence length="193" mass="21846">MQLARYSTGLGVTGRSAFIHDFYSREVPNPVHFTVDTGFRNGEVGCNRIGCPRRKLDTDRRFQDTNKRVPLRAEFYIKFIGVYSHQCTIAAGGVEHAVAGSSIYVHDHSGTETRCNFSIPHPMNKIRVKAYDRIFREPSVCSTRRSKRHGASRFLHRLLELSNTLCRALSMLLLALASVSLVAIMMWKISEQS</sequence>
<name>A0ABR2NQ13_9ROSI</name>
<organism evidence="2 3">
    <name type="scientific">Hibiscus sabdariffa</name>
    <name type="common">roselle</name>
    <dbReference type="NCBI Taxonomy" id="183260"/>
    <lineage>
        <taxon>Eukaryota</taxon>
        <taxon>Viridiplantae</taxon>
        <taxon>Streptophyta</taxon>
        <taxon>Embryophyta</taxon>
        <taxon>Tracheophyta</taxon>
        <taxon>Spermatophyta</taxon>
        <taxon>Magnoliopsida</taxon>
        <taxon>eudicotyledons</taxon>
        <taxon>Gunneridae</taxon>
        <taxon>Pentapetalae</taxon>
        <taxon>rosids</taxon>
        <taxon>malvids</taxon>
        <taxon>Malvales</taxon>
        <taxon>Malvaceae</taxon>
        <taxon>Malvoideae</taxon>
        <taxon>Hibiscus</taxon>
    </lineage>
</organism>
<keyword evidence="3" id="KW-1185">Reference proteome</keyword>
<evidence type="ECO:0000313" key="3">
    <source>
        <dbReference type="Proteomes" id="UP001396334"/>
    </source>
</evidence>
<feature type="transmembrane region" description="Helical" evidence="1">
    <location>
        <begin position="168"/>
        <end position="187"/>
    </location>
</feature>